<feature type="binding site" evidence="3">
    <location>
        <begin position="101"/>
        <end position="102"/>
    </location>
    <ligand>
        <name>substrate</name>
    </ligand>
</feature>
<protein>
    <recommendedName>
        <fullName evidence="3">Probable cyclic pyranopterin monophosphate synthase</fullName>
        <ecNumber evidence="3">4.6.1.17</ecNumber>
    </recommendedName>
    <alternativeName>
        <fullName evidence="3">Molybdenum cofactor biosynthesis protein C</fullName>
    </alternativeName>
</protein>
<reference evidence="5" key="1">
    <citation type="journal article" date="2020" name="mSystems">
        <title>Genome- and Community-Level Interaction Insights into Carbon Utilization and Element Cycling Functions of Hydrothermarchaeota in Hydrothermal Sediment.</title>
        <authorList>
            <person name="Zhou Z."/>
            <person name="Liu Y."/>
            <person name="Xu W."/>
            <person name="Pan J."/>
            <person name="Luo Z.H."/>
            <person name="Li M."/>
        </authorList>
    </citation>
    <scope>NUCLEOTIDE SEQUENCE [LARGE SCALE GENOMIC DNA]</scope>
    <source>
        <strain evidence="5">SpSt-468</strain>
    </source>
</reference>
<dbReference type="EC" id="4.6.1.17" evidence="3"/>
<dbReference type="GO" id="GO:0061799">
    <property type="term" value="F:cyclic pyranopterin monophosphate synthase activity"/>
    <property type="evidence" value="ECO:0007669"/>
    <property type="project" value="UniProtKB-UniRule"/>
</dbReference>
<organism evidence="5">
    <name type="scientific">Candidatus Methanomethylicus mesodigestus</name>
    <dbReference type="NCBI Taxonomy" id="1867258"/>
    <lineage>
        <taxon>Archaea</taxon>
        <taxon>Thermoproteota</taxon>
        <taxon>Methanosuratincolia</taxon>
        <taxon>Candidatus Methanomethylicales</taxon>
        <taxon>Candidatus Methanomethylicaceae</taxon>
        <taxon>Candidatus Methanomethylicus</taxon>
    </lineage>
</organism>
<comment type="catalytic activity">
    <reaction evidence="3">
        <text>(8S)-3',8-cyclo-7,8-dihydroguanosine 5'-triphosphate = cyclic pyranopterin phosphate + diphosphate</text>
        <dbReference type="Rhea" id="RHEA:49580"/>
        <dbReference type="ChEBI" id="CHEBI:33019"/>
        <dbReference type="ChEBI" id="CHEBI:59648"/>
        <dbReference type="ChEBI" id="CHEBI:131766"/>
        <dbReference type="EC" id="4.6.1.17"/>
    </reaction>
</comment>
<dbReference type="NCBIfam" id="NF008999">
    <property type="entry name" value="PRK12343.1"/>
    <property type="match status" value="1"/>
</dbReference>
<dbReference type="InterPro" id="IPR023047">
    <property type="entry name" value="Mo_CF_biosynth-C_arc"/>
</dbReference>
<evidence type="ECO:0000256" key="1">
    <source>
        <dbReference type="ARBA" id="ARBA00005046"/>
    </source>
</evidence>
<comment type="subunit">
    <text evidence="3">Homohexamer; trimer of dimers.</text>
</comment>
<dbReference type="Pfam" id="PF01967">
    <property type="entry name" value="MoaC"/>
    <property type="match status" value="1"/>
</dbReference>
<keyword evidence="3 5" id="KW-0456">Lyase</keyword>
<dbReference type="InterPro" id="IPR036522">
    <property type="entry name" value="MoaC_sf"/>
</dbReference>
<evidence type="ECO:0000256" key="3">
    <source>
        <dbReference type="HAMAP-Rule" id="MF_01224"/>
    </source>
</evidence>
<dbReference type="InterPro" id="IPR050105">
    <property type="entry name" value="MoCo_biosynth_MoaA/MoaC"/>
</dbReference>
<dbReference type="InterPro" id="IPR023045">
    <property type="entry name" value="MoaC"/>
</dbReference>
<comment type="caution">
    <text evidence="5">The sequence shown here is derived from an EMBL/GenBank/DDBJ whole genome shotgun (WGS) entry which is preliminary data.</text>
</comment>
<sequence>MSVKMVDISGKPPVAREATAAGEIALKPSTIARIRSNALEKGDVLAVARVAAIQAVKRTPETIPLCHPIPVEEIAVDFEIGASSVAVRVRVRASAKTGVEMEALAGASAALLTVWDMTKQYEKDEAGQYPGTSIRSIRVLEKRKGKPGADA</sequence>
<keyword evidence="2 3" id="KW-0501">Molybdenum cofactor biosynthesis</keyword>
<feature type="active site" evidence="3">
    <location>
        <position position="116"/>
    </location>
</feature>
<evidence type="ECO:0000313" key="5">
    <source>
        <dbReference type="EMBL" id="HFK19714.1"/>
    </source>
</evidence>
<comment type="pathway">
    <text evidence="1 3">Cofactor biosynthesis; molybdopterin biosynthesis.</text>
</comment>
<dbReference type="PANTHER" id="PTHR22960">
    <property type="entry name" value="MOLYBDOPTERIN COFACTOR SYNTHESIS PROTEIN A"/>
    <property type="match status" value="1"/>
</dbReference>
<name>A0A7C3IWE6_9CREN</name>
<dbReference type="AlphaFoldDB" id="A0A7C3IWE6"/>
<evidence type="ECO:0000259" key="4">
    <source>
        <dbReference type="Pfam" id="PF01967"/>
    </source>
</evidence>
<feature type="binding site" evidence="3">
    <location>
        <begin position="65"/>
        <end position="67"/>
    </location>
    <ligand>
        <name>substrate</name>
    </ligand>
</feature>
<dbReference type="EMBL" id="DSTX01000001">
    <property type="protein sequence ID" value="HFK19714.1"/>
    <property type="molecule type" value="Genomic_DNA"/>
</dbReference>
<dbReference type="SUPFAM" id="SSF55040">
    <property type="entry name" value="Molybdenum cofactor biosynthesis protein C, MoaC"/>
    <property type="match status" value="1"/>
</dbReference>
<dbReference type="UniPathway" id="UPA00344"/>
<dbReference type="GO" id="GO:0006777">
    <property type="term" value="P:Mo-molybdopterin cofactor biosynthetic process"/>
    <property type="evidence" value="ECO:0007669"/>
    <property type="project" value="UniProtKB-UniRule"/>
</dbReference>
<comment type="similarity">
    <text evidence="3">Belongs to the MoaC family.</text>
</comment>
<evidence type="ECO:0000256" key="2">
    <source>
        <dbReference type="ARBA" id="ARBA00023150"/>
    </source>
</evidence>
<dbReference type="Gene3D" id="3.30.70.640">
    <property type="entry name" value="Molybdopterin cofactor biosynthesis C (MoaC) domain"/>
    <property type="match status" value="1"/>
</dbReference>
<comment type="function">
    <text evidence="3">Catalyzes the conversion of (8S)-3',8-cyclo-7,8-dihydroguanosine 5'-triphosphate to cyclic pyranopterin monophosphate (cPMP).</text>
</comment>
<dbReference type="HAMAP" id="MF_01224_A">
    <property type="entry name" value="MoaC_A"/>
    <property type="match status" value="1"/>
</dbReference>
<gene>
    <name evidence="3 5" type="primary">moaC</name>
    <name evidence="5" type="ORF">ENS19_00330</name>
</gene>
<accession>A0A7C3IWE6</accession>
<dbReference type="InterPro" id="IPR002820">
    <property type="entry name" value="Mopterin_CF_biosynth-C_dom"/>
</dbReference>
<dbReference type="NCBIfam" id="TIGR00581">
    <property type="entry name" value="moaC"/>
    <property type="match status" value="1"/>
</dbReference>
<proteinExistence type="inferred from homology"/>
<feature type="domain" description="Molybdopterin cofactor biosynthesis C (MoaC)" evidence="4">
    <location>
        <begin position="5"/>
        <end position="145"/>
    </location>
</feature>